<organism evidence="1 2">
    <name type="scientific">Phormidium yuhuli AB48</name>
    <dbReference type="NCBI Taxonomy" id="2940671"/>
    <lineage>
        <taxon>Bacteria</taxon>
        <taxon>Bacillati</taxon>
        <taxon>Cyanobacteriota</taxon>
        <taxon>Cyanophyceae</taxon>
        <taxon>Oscillatoriophycideae</taxon>
        <taxon>Oscillatoriales</taxon>
        <taxon>Oscillatoriaceae</taxon>
        <taxon>Phormidium</taxon>
        <taxon>Phormidium yuhuli</taxon>
    </lineage>
</organism>
<proteinExistence type="predicted"/>
<keyword evidence="2" id="KW-1185">Reference proteome</keyword>
<dbReference type="InterPro" id="IPR047810">
    <property type="entry name" value="PatD-like"/>
</dbReference>
<dbReference type="Proteomes" id="UP001056708">
    <property type="component" value="Chromosome"/>
</dbReference>
<accession>A0ABY5ANX1</accession>
<name>A0ABY5ANX1_9CYAN</name>
<reference evidence="1" key="1">
    <citation type="submission" date="2022-06" db="EMBL/GenBank/DDBJ databases">
        <title>Genome sequence of Phormidium yuhuli AB48 isolated from an industrial photobioreactor environment.</title>
        <authorList>
            <person name="Qiu Y."/>
            <person name="Noonan A.J.C."/>
            <person name="Dofher K."/>
            <person name="Koch M."/>
            <person name="Kieft B."/>
            <person name="Lin X."/>
            <person name="Ziels R.M."/>
            <person name="Hallam S.J."/>
        </authorList>
    </citation>
    <scope>NUCLEOTIDE SEQUENCE</scope>
    <source>
        <strain evidence="1">AB48</strain>
    </source>
</reference>
<evidence type="ECO:0000313" key="1">
    <source>
        <dbReference type="EMBL" id="USR90887.1"/>
    </source>
</evidence>
<dbReference type="NCBIfam" id="NF037954">
    <property type="entry name" value="het_cyst_PatD"/>
    <property type="match status" value="1"/>
</dbReference>
<protein>
    <submittedName>
        <fullName evidence="1">Heterocyst frequency control protein PatD</fullName>
    </submittedName>
</protein>
<evidence type="ECO:0000313" key="2">
    <source>
        <dbReference type="Proteomes" id="UP001056708"/>
    </source>
</evidence>
<gene>
    <name evidence="1" type="primary">patD</name>
    <name evidence="1" type="ORF">NEA10_19020</name>
</gene>
<dbReference type="RefSeq" id="WP_252662911.1">
    <property type="nucleotide sequence ID" value="NZ_CP098611.1"/>
</dbReference>
<sequence length="109" mass="12705">MSTNPYLELQERLQRLETPQANPPLTVQVNSLQQWFQQTLLSPENARPQAEQSLLVELHKQLRLLATDAAFLQSAKTPQTQQQRQQQMGDRLKTLQRYCQHLLNPEDKT</sequence>
<dbReference type="EMBL" id="CP098611">
    <property type="protein sequence ID" value="USR90887.1"/>
    <property type="molecule type" value="Genomic_DNA"/>
</dbReference>